<feature type="compositionally biased region" description="Basic and acidic residues" evidence="6">
    <location>
        <begin position="1043"/>
        <end position="1052"/>
    </location>
</feature>
<evidence type="ECO:0000256" key="4">
    <source>
        <dbReference type="ARBA" id="ARBA00023117"/>
    </source>
</evidence>
<evidence type="ECO:0000256" key="5">
    <source>
        <dbReference type="PROSITE-ProRule" id="PRU00035"/>
    </source>
</evidence>
<dbReference type="RefSeq" id="XP_007514858.1">
    <property type="nucleotide sequence ID" value="XM_007514796.1"/>
</dbReference>
<proteinExistence type="inferred from homology"/>
<dbReference type="InterPro" id="IPR045199">
    <property type="entry name" value="ATAD2-like"/>
</dbReference>
<evidence type="ECO:0000256" key="3">
    <source>
        <dbReference type="ARBA" id="ARBA00022840"/>
    </source>
</evidence>
<evidence type="ECO:0000313" key="9">
    <source>
        <dbReference type="Proteomes" id="UP000198341"/>
    </source>
</evidence>
<dbReference type="GO" id="GO:0045815">
    <property type="term" value="P:transcription initiation-coupled chromatin remodeling"/>
    <property type="evidence" value="ECO:0007669"/>
    <property type="project" value="TreeGrafter"/>
</dbReference>
<dbReference type="SMART" id="SM00297">
    <property type="entry name" value="BROMO"/>
    <property type="match status" value="1"/>
</dbReference>
<name>K8F0N3_9CHLO</name>
<keyword evidence="4 5" id="KW-0103">Bromodomain</keyword>
<evidence type="ECO:0000259" key="7">
    <source>
        <dbReference type="PROSITE" id="PS50014"/>
    </source>
</evidence>
<dbReference type="InterPro" id="IPR036427">
    <property type="entry name" value="Bromodomain-like_sf"/>
</dbReference>
<accession>K8F0N3</accession>
<dbReference type="AlphaFoldDB" id="K8F0N3"/>
<protein>
    <submittedName>
        <fullName evidence="8">PREDICTED: similar to two AAA domain containing protein</fullName>
    </submittedName>
</protein>
<dbReference type="FunFam" id="1.10.8.60:FF:000016">
    <property type="entry name" value="ATPase family AAA domain-containing protein 2B"/>
    <property type="match status" value="1"/>
</dbReference>
<dbReference type="Pfam" id="PF17862">
    <property type="entry name" value="AAA_lid_3"/>
    <property type="match status" value="1"/>
</dbReference>
<feature type="domain" description="Bromo" evidence="7">
    <location>
        <begin position="942"/>
        <end position="1001"/>
    </location>
</feature>
<dbReference type="PROSITE" id="PS00674">
    <property type="entry name" value="AAA"/>
    <property type="match status" value="1"/>
</dbReference>
<organism evidence="8 9">
    <name type="scientific">Bathycoccus prasinos</name>
    <dbReference type="NCBI Taxonomy" id="41875"/>
    <lineage>
        <taxon>Eukaryota</taxon>
        <taxon>Viridiplantae</taxon>
        <taxon>Chlorophyta</taxon>
        <taxon>Mamiellophyceae</taxon>
        <taxon>Mamiellales</taxon>
        <taxon>Bathycoccaceae</taxon>
        <taxon>Bathycoccus</taxon>
    </lineage>
</organism>
<dbReference type="FunFam" id="3.40.50.300:FF:000061">
    <property type="entry name" value="ATPase family, AAA domain-containing 2"/>
    <property type="match status" value="1"/>
</dbReference>
<dbReference type="GO" id="GO:0005524">
    <property type="term" value="F:ATP binding"/>
    <property type="evidence" value="ECO:0007669"/>
    <property type="project" value="UniProtKB-KW"/>
</dbReference>
<dbReference type="Proteomes" id="UP000198341">
    <property type="component" value="Chromosome 2"/>
</dbReference>
<feature type="compositionally biased region" description="Acidic residues" evidence="6">
    <location>
        <begin position="86"/>
        <end position="122"/>
    </location>
</feature>
<feature type="compositionally biased region" description="Basic and acidic residues" evidence="6">
    <location>
        <begin position="194"/>
        <end position="208"/>
    </location>
</feature>
<keyword evidence="2" id="KW-0547">Nucleotide-binding</keyword>
<feature type="compositionally biased region" description="Acidic residues" evidence="6">
    <location>
        <begin position="13"/>
        <end position="27"/>
    </location>
</feature>
<keyword evidence="3" id="KW-0067">ATP-binding</keyword>
<gene>
    <name evidence="8" type="ORF">Bathy02g05920</name>
</gene>
<dbReference type="GO" id="GO:0042393">
    <property type="term" value="F:histone binding"/>
    <property type="evidence" value="ECO:0007669"/>
    <property type="project" value="TreeGrafter"/>
</dbReference>
<dbReference type="SUPFAM" id="SSF47370">
    <property type="entry name" value="Bromodomain"/>
    <property type="match status" value="1"/>
</dbReference>
<feature type="region of interest" description="Disordered" evidence="6">
    <location>
        <begin position="1"/>
        <end position="260"/>
    </location>
</feature>
<dbReference type="Gene3D" id="1.20.920.10">
    <property type="entry name" value="Bromodomain-like"/>
    <property type="match status" value="1"/>
</dbReference>
<dbReference type="EMBL" id="FO082277">
    <property type="protein sequence ID" value="CCO15098.1"/>
    <property type="molecule type" value="Genomic_DNA"/>
</dbReference>
<evidence type="ECO:0000256" key="2">
    <source>
        <dbReference type="ARBA" id="ARBA00022741"/>
    </source>
</evidence>
<dbReference type="Gene3D" id="1.10.8.60">
    <property type="match status" value="1"/>
</dbReference>
<dbReference type="PANTHER" id="PTHR23069:SF0">
    <property type="entry name" value="TAT-BINDING HOMOLOG 7"/>
    <property type="match status" value="1"/>
</dbReference>
<evidence type="ECO:0000256" key="1">
    <source>
        <dbReference type="ARBA" id="ARBA00006914"/>
    </source>
</evidence>
<dbReference type="PANTHER" id="PTHR23069">
    <property type="entry name" value="AAA DOMAIN-CONTAINING"/>
    <property type="match status" value="1"/>
</dbReference>
<dbReference type="OrthoDB" id="5421at2759"/>
<feature type="compositionally biased region" description="Acidic residues" evidence="6">
    <location>
        <begin position="51"/>
        <end position="62"/>
    </location>
</feature>
<evidence type="ECO:0000313" key="8">
    <source>
        <dbReference type="EMBL" id="CCO15098.1"/>
    </source>
</evidence>
<dbReference type="InterPro" id="IPR041569">
    <property type="entry name" value="AAA_lid_3"/>
</dbReference>
<dbReference type="GO" id="GO:0006334">
    <property type="term" value="P:nucleosome assembly"/>
    <property type="evidence" value="ECO:0007669"/>
    <property type="project" value="TreeGrafter"/>
</dbReference>
<feature type="compositionally biased region" description="Acidic residues" evidence="6">
    <location>
        <begin position="171"/>
        <end position="184"/>
    </location>
</feature>
<dbReference type="InterPro" id="IPR027417">
    <property type="entry name" value="P-loop_NTPase"/>
</dbReference>
<dbReference type="Pfam" id="PF00004">
    <property type="entry name" value="AAA"/>
    <property type="match status" value="2"/>
</dbReference>
<dbReference type="InterPro" id="IPR003960">
    <property type="entry name" value="ATPase_AAA_CS"/>
</dbReference>
<dbReference type="SUPFAM" id="SSF52540">
    <property type="entry name" value="P-loop containing nucleoside triphosphate hydrolases"/>
    <property type="match status" value="2"/>
</dbReference>
<dbReference type="Gene3D" id="3.40.50.300">
    <property type="entry name" value="P-loop containing nucleotide triphosphate hydrolases"/>
    <property type="match status" value="2"/>
</dbReference>
<feature type="compositionally biased region" description="Acidic residues" evidence="6">
    <location>
        <begin position="1068"/>
        <end position="1082"/>
    </location>
</feature>
<evidence type="ECO:0000256" key="6">
    <source>
        <dbReference type="SAM" id="MobiDB-lite"/>
    </source>
</evidence>
<dbReference type="STRING" id="41875.K8F0N3"/>
<dbReference type="GO" id="GO:0003682">
    <property type="term" value="F:chromatin binding"/>
    <property type="evidence" value="ECO:0007669"/>
    <property type="project" value="TreeGrafter"/>
</dbReference>
<dbReference type="GeneID" id="19017707"/>
<dbReference type="GO" id="GO:0006337">
    <property type="term" value="P:nucleosome disassembly"/>
    <property type="evidence" value="ECO:0007669"/>
    <property type="project" value="TreeGrafter"/>
</dbReference>
<reference evidence="8 9" key="1">
    <citation type="submission" date="2011-10" db="EMBL/GenBank/DDBJ databases">
        <authorList>
            <person name="Genoscope - CEA"/>
        </authorList>
    </citation>
    <scope>NUCLEOTIDE SEQUENCE [LARGE SCALE GENOMIC DNA]</scope>
    <source>
        <strain evidence="8 9">RCC 1105</strain>
    </source>
</reference>
<dbReference type="GO" id="GO:0005634">
    <property type="term" value="C:nucleus"/>
    <property type="evidence" value="ECO:0007669"/>
    <property type="project" value="TreeGrafter"/>
</dbReference>
<comment type="similarity">
    <text evidence="1">Belongs to the AAA ATPase family.</text>
</comment>
<dbReference type="eggNOG" id="KOG0732">
    <property type="taxonomic scope" value="Eukaryota"/>
</dbReference>
<dbReference type="InterPro" id="IPR003593">
    <property type="entry name" value="AAA+_ATPase"/>
</dbReference>
<dbReference type="SMART" id="SM00382">
    <property type="entry name" value="AAA"/>
    <property type="match status" value="2"/>
</dbReference>
<sequence>MGFGRSKRRSSNDPDDLREEEEDEEEELTRGGGPTRPQRSTRGRRIRLGEEDSDSDDDDMMDEEKKGGKRRTTSREKKKVSYKEEEDKDDDEFVVNEDEEEEDDDDDFISSEEEELESDDGEFANIRRSTRDRQKVQRLSPGRVEAMKRRRRGEDANGANGGNNGINYNEDANDDDFDDFIVDDEEKKKKKDNRGRPRKDGDGGDNGKKKGAFFSAGTPPSAPKNGRRQSGRWLDDTDDSDADGFDALHQSAAPQRGIGNTNNIDISRFDALLGAPGYTADGGGPKKIGEAKDAEITPLTVDPSLTFNAVGGLDKYVDALKEMVFLPLLYPEIFERFKMTPPRGVLLYGAPGTGKTLIARALAASCSRAGSEVSFFMRKGADVLSKWVGESERQLRLLFEEASKRQPSIIFFDEIDGLAPVRSSKSDQIHNSLVATLLALMDGLDNRGRVVVLGATNRVDSIDGALRRPGRFDRELAFPLPGLSARAEILKIHTRGWKKPPSTTLINHLAQKCVGYCGADLKALCTESAIAALRRRYPQIYATDDRLNLDPSQVVPGRVDFETALKQIVPAAHRSAKTYSAPLSALIRPLLGNTLKEILEIVGDVYPPAAYIASDASLNDEEANNDIMKSTTDQLEIAYYDDSDDEGNNLLLAEASTAGDKDDYDDDEIRGKTKKNTLKIAASEFIRSPPSQNPRLLVCGEPGSGQAHIAPALLHALEQFAVHAISLPALLSDGGRLPEEALVAAVTEARRAAPSILYLPHIRLWWESANATLRATLLTLLDDIPPNLPVMLLATADCERNELDEELAEAFAGEQRSYALTKPKDAERKEYFEAIVSAALNAARKRDEQMKKNDGKTVASAKTGLKNVAAAAVEEKLEVLEKAKDVNAGANATTAANKDEAVEVSPEVIQAEEQMLRKQRMFLRDIVTRLLFKKQWSKLAAPITDAELDGYSKTVQSPMDLSTLLWRIDSSAYLTIESFLKDVHLIVVAAVQYWGEDCEDSKGRQFVSRAYALEDTITEMCQQLDNRVIERCVAIAKRRLGEVERSEEDQKTTGRKRQRSSSPLPAVAEEDVEMKQEEEEEKEAPSNSKKKEKEEIIKATFDLVDESSVTSAKEKAVTALLAKSNAETCSFCENLAGVVGRKVQGEFAKIKTRDNASWAKAVVKVFKESKF</sequence>
<dbReference type="InterPro" id="IPR003959">
    <property type="entry name" value="ATPase_AAA_core"/>
</dbReference>
<dbReference type="KEGG" id="bpg:Bathy02g05920"/>
<keyword evidence="9" id="KW-1185">Reference proteome</keyword>
<dbReference type="InterPro" id="IPR001487">
    <property type="entry name" value="Bromodomain"/>
</dbReference>
<dbReference type="Pfam" id="PF00439">
    <property type="entry name" value="Bromodomain"/>
    <property type="match status" value="1"/>
</dbReference>
<dbReference type="PROSITE" id="PS50014">
    <property type="entry name" value="BROMODOMAIN_2"/>
    <property type="match status" value="1"/>
</dbReference>
<dbReference type="GO" id="GO:0016887">
    <property type="term" value="F:ATP hydrolysis activity"/>
    <property type="evidence" value="ECO:0007669"/>
    <property type="project" value="InterPro"/>
</dbReference>
<feature type="compositionally biased region" description="Basic and acidic residues" evidence="6">
    <location>
        <begin position="73"/>
        <end position="85"/>
    </location>
</feature>
<feature type="region of interest" description="Disordered" evidence="6">
    <location>
        <begin position="1043"/>
        <end position="1091"/>
    </location>
</feature>